<proteinExistence type="predicted"/>
<feature type="compositionally biased region" description="Basic and acidic residues" evidence="2">
    <location>
        <begin position="26"/>
        <end position="39"/>
    </location>
</feature>
<gene>
    <name evidence="3" type="ORF">GCM10008025_30580</name>
</gene>
<keyword evidence="4" id="KW-1185">Reference proteome</keyword>
<protein>
    <recommendedName>
        <fullName evidence="1">Small, acid-soluble spore protein L</fullName>
    </recommendedName>
</protein>
<dbReference type="EMBL" id="BMEY01000018">
    <property type="protein sequence ID" value="GGA85448.1"/>
    <property type="molecule type" value="Genomic_DNA"/>
</dbReference>
<organism evidence="3 4">
    <name type="scientific">Ornithinibacillus halotolerans</name>
    <dbReference type="NCBI Taxonomy" id="1274357"/>
    <lineage>
        <taxon>Bacteria</taxon>
        <taxon>Bacillati</taxon>
        <taxon>Bacillota</taxon>
        <taxon>Bacilli</taxon>
        <taxon>Bacillales</taxon>
        <taxon>Bacillaceae</taxon>
        <taxon>Ornithinibacillus</taxon>
    </lineage>
</organism>
<dbReference type="AlphaFoldDB" id="A0A916S6A0"/>
<evidence type="ECO:0000256" key="1">
    <source>
        <dbReference type="NCBIfam" id="TIGR03093"/>
    </source>
</evidence>
<evidence type="ECO:0000313" key="3">
    <source>
        <dbReference type="EMBL" id="GGA85448.1"/>
    </source>
</evidence>
<dbReference type="NCBIfam" id="TIGR03093">
    <property type="entry name" value="SASP_sspL"/>
    <property type="match status" value="1"/>
</dbReference>
<evidence type="ECO:0000256" key="2">
    <source>
        <dbReference type="SAM" id="MobiDB-lite"/>
    </source>
</evidence>
<dbReference type="RefSeq" id="WP_188385549.1">
    <property type="nucleotide sequence ID" value="NZ_BMEY01000018.1"/>
</dbReference>
<accession>A0A916S6A0</accession>
<sequence length="46" mass="5267">MAEKSDNWSKKRVVSSVNPQGLTEETADHRPKSQLEDRAKKKNTKI</sequence>
<comment type="caution">
    <text evidence="3">The sequence shown here is derived from an EMBL/GenBank/DDBJ whole genome shotgun (WGS) entry which is preliminary data.</text>
</comment>
<reference evidence="3" key="2">
    <citation type="submission" date="2020-09" db="EMBL/GenBank/DDBJ databases">
        <authorList>
            <person name="Sun Q."/>
            <person name="Zhou Y."/>
        </authorList>
    </citation>
    <scope>NUCLEOTIDE SEQUENCE</scope>
    <source>
        <strain evidence="3">CGMCC 1.12408</strain>
    </source>
</reference>
<name>A0A916S6A0_9BACI</name>
<dbReference type="InterPro" id="IPR017526">
    <property type="entry name" value="SASP_SspL"/>
</dbReference>
<evidence type="ECO:0000313" key="4">
    <source>
        <dbReference type="Proteomes" id="UP000613512"/>
    </source>
</evidence>
<reference evidence="3" key="1">
    <citation type="journal article" date="2014" name="Int. J. Syst. Evol. Microbiol.">
        <title>Complete genome sequence of Corynebacterium casei LMG S-19264T (=DSM 44701T), isolated from a smear-ripened cheese.</title>
        <authorList>
            <consortium name="US DOE Joint Genome Institute (JGI-PGF)"/>
            <person name="Walter F."/>
            <person name="Albersmeier A."/>
            <person name="Kalinowski J."/>
            <person name="Ruckert C."/>
        </authorList>
    </citation>
    <scope>NUCLEOTIDE SEQUENCE</scope>
    <source>
        <strain evidence="3">CGMCC 1.12408</strain>
    </source>
</reference>
<dbReference type="Proteomes" id="UP000613512">
    <property type="component" value="Unassembled WGS sequence"/>
</dbReference>
<feature type="region of interest" description="Disordered" evidence="2">
    <location>
        <begin position="1"/>
        <end position="46"/>
    </location>
</feature>